<reference evidence="2 4" key="1">
    <citation type="submission" date="2023-07" db="EMBL/GenBank/DDBJ databases">
        <title>Sorghum-associated microbial communities from plants grown in Nebraska, USA.</title>
        <authorList>
            <person name="Schachtman D."/>
        </authorList>
    </citation>
    <scope>NUCLEOTIDE SEQUENCE</scope>
    <source>
        <strain evidence="2">DS1006</strain>
        <strain evidence="3 4">DS1016</strain>
    </source>
</reference>
<organism evidence="2 5">
    <name type="scientific">Arthrobacter bambusae</name>
    <dbReference type="NCBI Taxonomy" id="1338426"/>
    <lineage>
        <taxon>Bacteria</taxon>
        <taxon>Bacillati</taxon>
        <taxon>Actinomycetota</taxon>
        <taxon>Actinomycetes</taxon>
        <taxon>Micrococcales</taxon>
        <taxon>Micrococcaceae</taxon>
        <taxon>Arthrobacter</taxon>
    </lineage>
</organism>
<dbReference type="RefSeq" id="WP_306958789.1">
    <property type="nucleotide sequence ID" value="NZ_JAUSRG010000001.1"/>
</dbReference>
<dbReference type="Proteomes" id="UP001230951">
    <property type="component" value="Unassembled WGS sequence"/>
</dbReference>
<protein>
    <submittedName>
        <fullName evidence="2">Uncharacterized protein</fullName>
    </submittedName>
</protein>
<accession>A0AAW8DCL5</accession>
<feature type="region of interest" description="Disordered" evidence="1">
    <location>
        <begin position="79"/>
        <end position="98"/>
    </location>
</feature>
<dbReference type="Proteomes" id="UP001242995">
    <property type="component" value="Unassembled WGS sequence"/>
</dbReference>
<evidence type="ECO:0000313" key="4">
    <source>
        <dbReference type="Proteomes" id="UP001230951"/>
    </source>
</evidence>
<keyword evidence="4" id="KW-1185">Reference proteome</keyword>
<gene>
    <name evidence="2" type="ORF">J2S90_000106</name>
    <name evidence="3" type="ORF">J2S93_001597</name>
</gene>
<feature type="region of interest" description="Disordered" evidence="1">
    <location>
        <begin position="44"/>
        <end position="69"/>
    </location>
</feature>
<evidence type="ECO:0000256" key="1">
    <source>
        <dbReference type="SAM" id="MobiDB-lite"/>
    </source>
</evidence>
<evidence type="ECO:0000313" key="3">
    <source>
        <dbReference type="EMBL" id="MDQ0180181.1"/>
    </source>
</evidence>
<dbReference type="EMBL" id="JAUSTF010000002">
    <property type="protein sequence ID" value="MDQ0180181.1"/>
    <property type="molecule type" value="Genomic_DNA"/>
</dbReference>
<proteinExistence type="predicted"/>
<comment type="caution">
    <text evidence="2">The sequence shown here is derived from an EMBL/GenBank/DDBJ whole genome shotgun (WGS) entry which is preliminary data.</text>
</comment>
<evidence type="ECO:0000313" key="2">
    <source>
        <dbReference type="EMBL" id="MDP9903166.1"/>
    </source>
</evidence>
<dbReference type="EMBL" id="JAUSRG010000001">
    <property type="protein sequence ID" value="MDP9903166.1"/>
    <property type="molecule type" value="Genomic_DNA"/>
</dbReference>
<name>A0AAW8DCL5_9MICC</name>
<dbReference type="AlphaFoldDB" id="A0AAW8DCL5"/>
<evidence type="ECO:0000313" key="5">
    <source>
        <dbReference type="Proteomes" id="UP001242995"/>
    </source>
</evidence>
<sequence>MSIRLPGVLSFADTSTVEIEPSLKDLRAKSWWFGLLRRLDVAGPDVTKSRGDTGNPVERFGAKGAGGDQLYDSHERISAEGRGGSSFLPRVADENDSC</sequence>